<evidence type="ECO:0000259" key="8">
    <source>
        <dbReference type="Pfam" id="PF00350"/>
    </source>
</evidence>
<evidence type="ECO:0000256" key="7">
    <source>
        <dbReference type="SAM" id="MobiDB-lite"/>
    </source>
</evidence>
<dbReference type="Pfam" id="PF00350">
    <property type="entry name" value="Dynamin_N"/>
    <property type="match status" value="2"/>
</dbReference>
<dbReference type="RefSeq" id="WP_128522622.1">
    <property type="nucleotide sequence ID" value="NZ_CP026118.1"/>
</dbReference>
<dbReference type="InterPro" id="IPR027094">
    <property type="entry name" value="Mitofusin_fam"/>
</dbReference>
<feature type="domain" description="Dynamin N-terminal" evidence="8">
    <location>
        <begin position="622"/>
        <end position="847"/>
    </location>
</feature>
<feature type="domain" description="Dynamin N-terminal" evidence="8">
    <location>
        <begin position="45"/>
        <end position="199"/>
    </location>
</feature>
<dbReference type="SUPFAM" id="SSF52540">
    <property type="entry name" value="P-loop containing nucleoside triphosphate hydrolases"/>
    <property type="match status" value="2"/>
</dbReference>
<sequence length="1195" mass="138367">MPSMTQTNLDKFQNLYVALKEKNDEVNQNKILDLIDKVANQDMRIGFAGHFSAGKSTVINTLLADDLLPSSPIPTSANIVRLKTGSPYTVANFQKGLPVKYEGETDIETIKSLCKDGEVVTGLEISRPQGNLPPHVSVIDTPGVDSTNDADRLITESSLHLMDYIFYVMDYNHVQSEVNLMFLSEMQKRRIPFSIIINQVDKHVEDELSFDQYKESVEMALEQWRIVPSTIYFTSMRDFSHEKNEYFRLKDDFEDLFKRAPETIAAQAEMEAEVIIDESVRQFEEEFQSQQEALIDRKESISQQLAESPIDEYKLRRNQQLDQEAEEAFEAQVYSFISNAYLMPSGLREYAERYLESLRPNFKIGVIFSRKKTEEERKAREDAFYEALQGSIEQNLKWPLRDRMLKTMDQYSVADTELLAKVHAVDFNYPKERLHKLVESGAEVTGPYILRYTDQVAKDIQQAMRQFIRSWQADFLTEIKQQQQKLQADHHLHLQMLEEKEGIEEELVKIEKELRTYKKELQDRFYSEGAPSASEQAMEDLRQRNEQVVTKSIEDVPNIQSEEKKREESVVKERMNAAHSVQTTLDKVRATLTSIRSIEGLEGLYHQLVQKQQRLENRHYTIALFGAFSAGKSSFANALLGDQVLPVSPNPTTATINKISPPTEKQPDKTIEAQIKSEHQLLEDLEPILSNLQIGCDSLHEVFEEAGQLPENDWNHLDQKQHTFLRAFIKGYESMRSSLGKSVAVPWKDFASYVAEEHKSCFIEEMELYYDCTWTQAGITLVDTPGADSVNARHTDVSFEYIKDSDAVLFVTYYNHPFSHADQKFLKQLGRVKDSFAMDKMFFIVNAADLASSEDELHQVENYIKDELSEFQIRQPRLFSVSSLHALQEKRSNIELNSGITSFEDTFHEFLEEELAQMLIQSIETDLSQVKEMIAHFIHTSRLDEKERQHQKEELMEEKESALNLFENRYDAGAIDTIQNKAEKQMYYVHERMMLNFTDFFKRHFNPATINGKEQDVKDQFKGALEQLLVEINFEMVQETKAVCVRLERTIEEVLDQSRRRLEEDLRTIRPALKLNQEEKPSLPLPTIEGEVTIDKKQKDLALKGFRNTKSFFEKNEKEMVKDHLSASASPVLSQELQQLSGILSSHYINQWEQTYQYSAAEWEKQVGVVFNNLLHNMEHPIDPSSLEKIYQQLF</sequence>
<dbReference type="PANTHER" id="PTHR10465">
    <property type="entry name" value="TRANSMEMBRANE GTPASE FZO1"/>
    <property type="match status" value="1"/>
</dbReference>
<gene>
    <name evidence="9" type="ORF">HLI_00910</name>
</gene>
<evidence type="ECO:0000256" key="2">
    <source>
        <dbReference type="ARBA" id="ARBA00022741"/>
    </source>
</evidence>
<feature type="compositionally biased region" description="Basic and acidic residues" evidence="7">
    <location>
        <begin position="561"/>
        <end position="572"/>
    </location>
</feature>
<dbReference type="GO" id="GO:0005525">
    <property type="term" value="F:GTP binding"/>
    <property type="evidence" value="ECO:0007669"/>
    <property type="project" value="UniProtKB-KW"/>
</dbReference>
<dbReference type="OrthoDB" id="5477114at2"/>
<dbReference type="InterPro" id="IPR045063">
    <property type="entry name" value="Dynamin_N"/>
</dbReference>
<feature type="coiled-coil region" evidence="6">
    <location>
        <begin position="493"/>
        <end position="520"/>
    </location>
</feature>
<protein>
    <recommendedName>
        <fullName evidence="8">Dynamin N-terminal domain-containing protein</fullName>
    </recommendedName>
</protein>
<dbReference type="GO" id="GO:0003924">
    <property type="term" value="F:GTPase activity"/>
    <property type="evidence" value="ECO:0007669"/>
    <property type="project" value="InterPro"/>
</dbReference>
<reference evidence="9 10" key="1">
    <citation type="submission" date="2018-01" db="EMBL/GenBank/DDBJ databases">
        <title>The whole genome sequencing and assembly of Halobacillus litoralis ERB031 strain.</title>
        <authorList>
            <person name="Lee S.-J."/>
            <person name="Park M.-K."/>
            <person name="Kim J.-Y."/>
            <person name="Lee Y.-J."/>
            <person name="Yi H."/>
            <person name="Bahn Y.-S."/>
            <person name="Kim J.F."/>
            <person name="Lee D.-W."/>
        </authorList>
    </citation>
    <scope>NUCLEOTIDE SEQUENCE [LARGE SCALE GENOMIC DNA]</scope>
    <source>
        <strain evidence="9 10">ERB 031</strain>
    </source>
</reference>
<evidence type="ECO:0000256" key="4">
    <source>
        <dbReference type="ARBA" id="ARBA00023134"/>
    </source>
</evidence>
<dbReference type="GO" id="GO:0008053">
    <property type="term" value="P:mitochondrial fusion"/>
    <property type="evidence" value="ECO:0007669"/>
    <property type="project" value="TreeGrafter"/>
</dbReference>
<evidence type="ECO:0000256" key="6">
    <source>
        <dbReference type="SAM" id="Coils"/>
    </source>
</evidence>
<dbReference type="PANTHER" id="PTHR10465:SF0">
    <property type="entry name" value="SARCALUMENIN"/>
    <property type="match status" value="1"/>
</dbReference>
<evidence type="ECO:0000256" key="5">
    <source>
        <dbReference type="ARBA" id="ARBA00023136"/>
    </source>
</evidence>
<keyword evidence="5" id="KW-0472">Membrane</keyword>
<dbReference type="CDD" id="cd09912">
    <property type="entry name" value="DLP_2"/>
    <property type="match status" value="2"/>
</dbReference>
<evidence type="ECO:0000256" key="1">
    <source>
        <dbReference type="ARBA" id="ARBA00004370"/>
    </source>
</evidence>
<dbReference type="Proteomes" id="UP000287756">
    <property type="component" value="Chromosome"/>
</dbReference>
<dbReference type="InterPro" id="IPR027417">
    <property type="entry name" value="P-loop_NTPase"/>
</dbReference>
<keyword evidence="2" id="KW-0547">Nucleotide-binding</keyword>
<keyword evidence="4" id="KW-0342">GTP-binding</keyword>
<organism evidence="9 10">
    <name type="scientific">Halobacillus litoralis</name>
    <dbReference type="NCBI Taxonomy" id="45668"/>
    <lineage>
        <taxon>Bacteria</taxon>
        <taxon>Bacillati</taxon>
        <taxon>Bacillota</taxon>
        <taxon>Bacilli</taxon>
        <taxon>Bacillales</taxon>
        <taxon>Bacillaceae</taxon>
        <taxon>Halobacillus</taxon>
    </lineage>
</organism>
<keyword evidence="3" id="KW-0378">Hydrolase</keyword>
<dbReference type="Gene3D" id="3.40.50.300">
    <property type="entry name" value="P-loop containing nucleotide triphosphate hydrolases"/>
    <property type="match status" value="2"/>
</dbReference>
<name>A0A410M770_9BACI</name>
<evidence type="ECO:0000313" key="10">
    <source>
        <dbReference type="Proteomes" id="UP000287756"/>
    </source>
</evidence>
<keyword evidence="6" id="KW-0175">Coiled coil</keyword>
<proteinExistence type="predicted"/>
<dbReference type="KEGG" id="hli:HLI_00910"/>
<accession>A0A410M770</accession>
<feature type="region of interest" description="Disordered" evidence="7">
    <location>
        <begin position="526"/>
        <end position="572"/>
    </location>
</feature>
<dbReference type="AlphaFoldDB" id="A0A410M770"/>
<evidence type="ECO:0000256" key="3">
    <source>
        <dbReference type="ARBA" id="ARBA00022801"/>
    </source>
</evidence>
<dbReference type="EMBL" id="CP026118">
    <property type="protein sequence ID" value="QAS50857.1"/>
    <property type="molecule type" value="Genomic_DNA"/>
</dbReference>
<evidence type="ECO:0000313" key="9">
    <source>
        <dbReference type="EMBL" id="QAS50857.1"/>
    </source>
</evidence>
<comment type="subcellular location">
    <subcellularLocation>
        <location evidence="1">Membrane</location>
    </subcellularLocation>
</comment>
<dbReference type="GO" id="GO:0016020">
    <property type="term" value="C:membrane"/>
    <property type="evidence" value="ECO:0007669"/>
    <property type="project" value="UniProtKB-SubCell"/>
</dbReference>